<dbReference type="Pfam" id="PF06030">
    <property type="entry name" value="WxLIP_PGBD"/>
    <property type="match status" value="1"/>
</dbReference>
<evidence type="ECO:0000259" key="3">
    <source>
        <dbReference type="Pfam" id="PF06030"/>
    </source>
</evidence>
<feature type="transmembrane region" description="Helical" evidence="1">
    <location>
        <begin position="313"/>
        <end position="334"/>
    </location>
</feature>
<sequence length="354" mass="37163">MTTRLTVPAAVITTLLSALLCLIPYTPTVATAATPETPASAKLPATDQSLSPDQTETWGIAPADNDYGTGRSSFAYQVSAGETIEDQMVVVNYGAEELTLNTTIADAETSVDGTLSLKEPGQEPTGLELWGTVETESITVAPGESKTVAFTIEVPADATPGDHLGGVVTSRLSEGDGQVAVNHRLASQIRITVDGEVIPALEINEISIVDAPVAWIPFAPVEATVRYEVTNTGNALTRINPDNSVWLGAVHESDATDQDSSTVLELMPSGTGIVEERATIWPIGYHHATVKLTPEAVSGALGEPVEANGSGIIIPWGTLVVLLVVSGGIIAYVVTTRRRHTQQADPAKPQSPRQ</sequence>
<evidence type="ECO:0000313" key="4">
    <source>
        <dbReference type="EMBL" id="WGH92214.1"/>
    </source>
</evidence>
<dbReference type="RefSeq" id="WP_146206438.1">
    <property type="nucleotide sequence ID" value="NZ_CP122561.1"/>
</dbReference>
<keyword evidence="2" id="KW-0732">Signal</keyword>
<dbReference type="InterPro" id="IPR013783">
    <property type="entry name" value="Ig-like_fold"/>
</dbReference>
<proteinExistence type="predicted"/>
<accession>A0AAJ6ALX2</accession>
<feature type="signal peptide" evidence="2">
    <location>
        <begin position="1"/>
        <end position="32"/>
    </location>
</feature>
<reference evidence="4 5" key="1">
    <citation type="submission" date="2023-03" db="EMBL/GenBank/DDBJ databases">
        <title>Complete genome sequences of several Auritidibacter ignavus strains isolated from ear infections.</title>
        <authorList>
            <person name="Baehr T."/>
            <person name="Baumhoegger A.M."/>
        </authorList>
    </citation>
    <scope>NUCLEOTIDE SEQUENCE [LARGE SCALE GENOMIC DNA]</scope>
    <source>
        <strain evidence="4 5">BABAE-6</strain>
    </source>
</reference>
<dbReference type="GO" id="GO:0005975">
    <property type="term" value="P:carbohydrate metabolic process"/>
    <property type="evidence" value="ECO:0007669"/>
    <property type="project" value="UniProtKB-ARBA"/>
</dbReference>
<dbReference type="AlphaFoldDB" id="A0AAJ6ALX2"/>
<evidence type="ECO:0000256" key="1">
    <source>
        <dbReference type="SAM" id="Phobius"/>
    </source>
</evidence>
<dbReference type="Proteomes" id="UP001224674">
    <property type="component" value="Chromosome"/>
</dbReference>
<feature type="domain" description="WxL Interacting Protein peptidoglycan binding" evidence="3">
    <location>
        <begin position="64"/>
        <end position="168"/>
    </location>
</feature>
<dbReference type="EMBL" id="CP122566">
    <property type="protein sequence ID" value="WGH92214.1"/>
    <property type="molecule type" value="Genomic_DNA"/>
</dbReference>
<evidence type="ECO:0000313" key="5">
    <source>
        <dbReference type="Proteomes" id="UP001224674"/>
    </source>
</evidence>
<feature type="chain" id="PRO_5042485716" evidence="2">
    <location>
        <begin position="33"/>
        <end position="354"/>
    </location>
</feature>
<gene>
    <name evidence="4" type="ORF">QDX21_07695</name>
</gene>
<protein>
    <submittedName>
        <fullName evidence="4">DUF916 domain-containing protein</fullName>
    </submittedName>
</protein>
<dbReference type="InterPro" id="IPR010317">
    <property type="entry name" value="WxLIP_PGBD"/>
</dbReference>
<keyword evidence="1" id="KW-1133">Transmembrane helix</keyword>
<evidence type="ECO:0000256" key="2">
    <source>
        <dbReference type="SAM" id="SignalP"/>
    </source>
</evidence>
<keyword evidence="1" id="KW-0812">Transmembrane</keyword>
<dbReference type="Gene3D" id="2.60.40.10">
    <property type="entry name" value="Immunoglobulins"/>
    <property type="match status" value="1"/>
</dbReference>
<name>A0AAJ6ALX2_9MICC</name>
<organism evidence="4 5">
    <name type="scientific">Auritidibacter ignavus</name>
    <dbReference type="NCBI Taxonomy" id="678932"/>
    <lineage>
        <taxon>Bacteria</taxon>
        <taxon>Bacillati</taxon>
        <taxon>Actinomycetota</taxon>
        <taxon>Actinomycetes</taxon>
        <taxon>Micrococcales</taxon>
        <taxon>Micrococcaceae</taxon>
        <taxon>Auritidibacter</taxon>
    </lineage>
</organism>
<keyword evidence="5" id="KW-1185">Reference proteome</keyword>
<keyword evidence="1" id="KW-0472">Membrane</keyword>